<dbReference type="Proteomes" id="UP000069443">
    <property type="component" value="Unassembled WGS sequence"/>
</dbReference>
<comment type="caution">
    <text evidence="1">The sequence shown here is derived from an EMBL/GenBank/DDBJ whole genome shotgun (WGS) entry which is preliminary data.</text>
</comment>
<organism evidence="1 2">
    <name type="scientific">Mycolicibacterium canariasense</name>
    <name type="common">Mycobacterium canariasense</name>
    <dbReference type="NCBI Taxonomy" id="228230"/>
    <lineage>
        <taxon>Bacteria</taxon>
        <taxon>Bacillati</taxon>
        <taxon>Actinomycetota</taxon>
        <taxon>Actinomycetes</taxon>
        <taxon>Mycobacteriales</taxon>
        <taxon>Mycobacteriaceae</taxon>
        <taxon>Mycolicibacterium</taxon>
    </lineage>
</organism>
<evidence type="ECO:0000313" key="1">
    <source>
        <dbReference type="EMBL" id="GAS93224.1"/>
    </source>
</evidence>
<gene>
    <name evidence="1" type="ORF">RMCC_0190</name>
</gene>
<accession>A0A100W7P3</accession>
<dbReference type="EMBL" id="BCSY01000008">
    <property type="protein sequence ID" value="GAS93224.1"/>
    <property type="molecule type" value="Genomic_DNA"/>
</dbReference>
<proteinExistence type="predicted"/>
<sequence length="67" mass="7614">MSHVTEAQARAASEIVYRSSNGLQAWCLCPDCTAQHASKNKFRTAHDRWAIDGQDWRILEDVARRAN</sequence>
<dbReference type="AlphaFoldDB" id="A0A100W7P3"/>
<reference evidence="2" key="1">
    <citation type="journal article" date="2016" name="Genome Announc.">
        <title>Draft Genome Sequences of Five Rapidly Growing Mycobacterium Species, M. thermoresistibile, M. fortuitum subsp. acetamidolyticum, M. canariasense, M. brisbanense, and M. novocastrense.</title>
        <authorList>
            <person name="Katahira K."/>
            <person name="Ogura Y."/>
            <person name="Gotoh Y."/>
            <person name="Hayashi T."/>
        </authorList>
    </citation>
    <scope>NUCLEOTIDE SEQUENCE [LARGE SCALE GENOMIC DNA]</scope>
    <source>
        <strain evidence="2">JCM15298</strain>
    </source>
</reference>
<reference evidence="2" key="2">
    <citation type="submission" date="2016-02" db="EMBL/GenBank/DDBJ databases">
        <title>Draft genome sequence of five rapidly growing Mycobacterium species.</title>
        <authorList>
            <person name="Katahira K."/>
            <person name="Gotou Y."/>
            <person name="Iida K."/>
            <person name="Ogura Y."/>
            <person name="Hayashi T."/>
        </authorList>
    </citation>
    <scope>NUCLEOTIDE SEQUENCE [LARGE SCALE GENOMIC DNA]</scope>
    <source>
        <strain evidence="2">JCM15298</strain>
    </source>
</reference>
<name>A0A100W7P3_MYCCR</name>
<keyword evidence="2" id="KW-1185">Reference proteome</keyword>
<evidence type="ECO:0000313" key="2">
    <source>
        <dbReference type="Proteomes" id="UP000069443"/>
    </source>
</evidence>
<dbReference type="STRING" id="228230.RMCC_0190"/>
<protein>
    <submittedName>
        <fullName evidence="1">Uncharacterized protein</fullName>
    </submittedName>
</protein>